<organism evidence="2 3">
    <name type="scientific">Rhizobium tropici</name>
    <dbReference type="NCBI Taxonomy" id="398"/>
    <lineage>
        <taxon>Bacteria</taxon>
        <taxon>Pseudomonadati</taxon>
        <taxon>Pseudomonadota</taxon>
        <taxon>Alphaproteobacteria</taxon>
        <taxon>Hyphomicrobiales</taxon>
        <taxon>Rhizobiaceae</taxon>
        <taxon>Rhizobium/Agrobacterium group</taxon>
        <taxon>Rhizobium</taxon>
    </lineage>
</organism>
<proteinExistence type="predicted"/>
<name>A0A5B0VST4_RHITR</name>
<evidence type="ECO:0000313" key="2">
    <source>
        <dbReference type="EMBL" id="KAA1177185.1"/>
    </source>
</evidence>
<evidence type="ECO:0000313" key="3">
    <source>
        <dbReference type="Proteomes" id="UP000323608"/>
    </source>
</evidence>
<feature type="transmembrane region" description="Helical" evidence="1">
    <location>
        <begin position="43"/>
        <end position="63"/>
    </location>
</feature>
<sequence>MFGSTDPVSAGLMLWAGIGLIVAAAFLLYGFDKVDPGAHDAYAVRPLLIPGLVLLWPVVVWRWRSLAKGAK</sequence>
<dbReference type="EMBL" id="VNIP01000013">
    <property type="protein sequence ID" value="KAA1177185.1"/>
    <property type="molecule type" value="Genomic_DNA"/>
</dbReference>
<evidence type="ECO:0000256" key="1">
    <source>
        <dbReference type="SAM" id="Phobius"/>
    </source>
</evidence>
<keyword evidence="1" id="KW-0472">Membrane</keyword>
<accession>A0A5B0VST4</accession>
<keyword evidence="1" id="KW-0812">Transmembrane</keyword>
<gene>
    <name evidence="2" type="ORF">FP026_25120</name>
</gene>
<protein>
    <submittedName>
        <fullName evidence="2">Uncharacterized protein</fullName>
    </submittedName>
</protein>
<dbReference type="OrthoDB" id="7857180at2"/>
<dbReference type="RefSeq" id="WP_149637306.1">
    <property type="nucleotide sequence ID" value="NZ_VNIP01000013.1"/>
</dbReference>
<dbReference type="Proteomes" id="UP000323608">
    <property type="component" value="Unassembled WGS sequence"/>
</dbReference>
<reference evidence="2 3" key="1">
    <citation type="submission" date="2019-07" db="EMBL/GenBank/DDBJ databases">
        <title>The Draft Genome Sequence of Rhizobium tropici SARCC-755 Associated with Superior Nodulation on Pigeonpea (Cajanus cajan (L.) Millsp.).</title>
        <authorList>
            <person name="Bopape F.L."/>
            <person name="Hassen A.I."/>
            <person name="Swanevelder Z.H."/>
            <person name="Gwata E.T."/>
        </authorList>
    </citation>
    <scope>NUCLEOTIDE SEQUENCE [LARGE SCALE GENOMIC DNA]</scope>
    <source>
        <strain evidence="2 3">SARCC-755</strain>
    </source>
</reference>
<dbReference type="AlphaFoldDB" id="A0A5B0VST4"/>
<feature type="transmembrane region" description="Helical" evidence="1">
    <location>
        <begin position="12"/>
        <end position="31"/>
    </location>
</feature>
<keyword evidence="1" id="KW-1133">Transmembrane helix</keyword>
<comment type="caution">
    <text evidence="2">The sequence shown here is derived from an EMBL/GenBank/DDBJ whole genome shotgun (WGS) entry which is preliminary data.</text>
</comment>